<dbReference type="KEGG" id="alt:ambt_17730"/>
<keyword evidence="3" id="KW-1185">Reference proteome</keyword>
<keyword evidence="1" id="KW-1133">Transmembrane helix</keyword>
<evidence type="ECO:0000256" key="1">
    <source>
        <dbReference type="SAM" id="Phobius"/>
    </source>
</evidence>
<accession>F5Z5P3</accession>
<organism evidence="2 3">
    <name type="scientific">Alteromonas naphthalenivorans</name>
    <dbReference type="NCBI Taxonomy" id="715451"/>
    <lineage>
        <taxon>Bacteria</taxon>
        <taxon>Pseudomonadati</taxon>
        <taxon>Pseudomonadota</taxon>
        <taxon>Gammaproteobacteria</taxon>
        <taxon>Alteromonadales</taxon>
        <taxon>Alteromonadaceae</taxon>
        <taxon>Alteromonas/Salinimonas group</taxon>
        <taxon>Alteromonas</taxon>
    </lineage>
</organism>
<name>F5Z5P3_ALTNA</name>
<keyword evidence="1" id="KW-0472">Membrane</keyword>
<evidence type="ECO:0000313" key="3">
    <source>
        <dbReference type="Proteomes" id="UP000000683"/>
    </source>
</evidence>
<reference evidence="2 3" key="1">
    <citation type="journal article" date="2011" name="J. Bacteriol.">
        <title>Complete genome sequence of the polycyclic aromatic hydrocarbon-degrading bacterium Alteromonas sp. strain SN2.</title>
        <authorList>
            <person name="Jin H.M."/>
            <person name="Jeong H."/>
            <person name="Moon E.J."/>
            <person name="Math R.K."/>
            <person name="Lee K."/>
            <person name="Kim H.J."/>
            <person name="Jeon C.O."/>
            <person name="Oh T.K."/>
            <person name="Kim J.F."/>
        </authorList>
    </citation>
    <scope>NUCLEOTIDE SEQUENCE [LARGE SCALE GENOMIC DNA]</scope>
    <source>
        <strain evidence="3">JCM 17741 / KACC 18427 / KCTC 11700BP / SN2</strain>
    </source>
</reference>
<dbReference type="Proteomes" id="UP000000683">
    <property type="component" value="Chromosome"/>
</dbReference>
<dbReference type="AlphaFoldDB" id="F5Z5P3"/>
<protein>
    <submittedName>
        <fullName evidence="2">Uncharacterized protein</fullName>
    </submittedName>
</protein>
<dbReference type="EMBL" id="CP002339">
    <property type="protein sequence ID" value="AEF05048.1"/>
    <property type="molecule type" value="Genomic_DNA"/>
</dbReference>
<proteinExistence type="predicted"/>
<evidence type="ECO:0000313" key="2">
    <source>
        <dbReference type="EMBL" id="AEF05048.1"/>
    </source>
</evidence>
<sequence length="162" mass="17731">MADTDKKQEKKEATLANSSTFTNMLIVVLGLAIMATVYFTRPAPTNPADSIVVIDGTQLALDLTEAGKTAAEVRVYIETLVAVYVKEGFIIIDNDSTLGQPAEFMAQLPDEDALYAKANQMGIVVNAQTFKDAEAEVERTREEFLRSFKAPTPQGRSLLELQ</sequence>
<dbReference type="RefSeq" id="WP_013785966.1">
    <property type="nucleotide sequence ID" value="NC_015554.1"/>
</dbReference>
<dbReference type="HOGENOM" id="CLU_1631902_0_0_6"/>
<feature type="transmembrane region" description="Helical" evidence="1">
    <location>
        <begin position="21"/>
        <end position="40"/>
    </location>
</feature>
<keyword evidence="1" id="KW-0812">Transmembrane</keyword>
<gene>
    <name evidence="2" type="ordered locus">ambt_17730</name>
</gene>